<dbReference type="EMBL" id="JAUMKJ010000044">
    <property type="protein sequence ID" value="MDO3680661.1"/>
    <property type="molecule type" value="Genomic_DNA"/>
</dbReference>
<name>A0ABT8VI70_9BACL</name>
<keyword evidence="3" id="KW-0645">Protease</keyword>
<protein>
    <submittedName>
        <fullName evidence="3">CPBP family intramembrane metalloprotease</fullName>
        <ecNumber evidence="3">3.4.-.-</ecNumber>
    </submittedName>
</protein>
<proteinExistence type="predicted"/>
<dbReference type="PANTHER" id="PTHR43592:SF15">
    <property type="entry name" value="CAAX AMINO TERMINAL PROTEASE FAMILY PROTEIN"/>
    <property type="match status" value="1"/>
</dbReference>
<dbReference type="InterPro" id="IPR003675">
    <property type="entry name" value="Rce1/LyrA-like_dom"/>
</dbReference>
<feature type="domain" description="CAAX prenyl protease 2/Lysostaphin resistance protein A-like" evidence="2">
    <location>
        <begin position="2"/>
        <end position="88"/>
    </location>
</feature>
<evidence type="ECO:0000313" key="3">
    <source>
        <dbReference type="EMBL" id="MDO3680661.1"/>
    </source>
</evidence>
<keyword evidence="1" id="KW-0472">Membrane</keyword>
<gene>
    <name evidence="3" type="ORF">Q3C12_26980</name>
</gene>
<reference evidence="3" key="1">
    <citation type="submission" date="2023-07" db="EMBL/GenBank/DDBJ databases">
        <authorList>
            <person name="Aktuganov G."/>
            <person name="Boyko T."/>
            <person name="Delegan Y."/>
            <person name="Galimzianova N."/>
            <person name="Gilvanova E."/>
            <person name="Korobov V."/>
            <person name="Kuzmina L."/>
            <person name="Melentiev A."/>
            <person name="Milman P."/>
            <person name="Ryabova A."/>
            <person name="Stupak E."/>
            <person name="Yasakov T."/>
            <person name="Zharikova N."/>
            <person name="Zhurenko E."/>
        </authorList>
    </citation>
    <scope>NUCLEOTIDE SEQUENCE</scope>
    <source>
        <strain evidence="3">IB-739</strain>
    </source>
</reference>
<keyword evidence="1" id="KW-1133">Transmembrane helix</keyword>
<dbReference type="RefSeq" id="WP_302880878.1">
    <property type="nucleotide sequence ID" value="NZ_JAUMKJ010000044.1"/>
</dbReference>
<evidence type="ECO:0000256" key="1">
    <source>
        <dbReference type="SAM" id="Phobius"/>
    </source>
</evidence>
<dbReference type="Proteomes" id="UP001168883">
    <property type="component" value="Unassembled WGS sequence"/>
</dbReference>
<evidence type="ECO:0000259" key="2">
    <source>
        <dbReference type="Pfam" id="PF02517"/>
    </source>
</evidence>
<keyword evidence="1" id="KW-0812">Transmembrane</keyword>
<organism evidence="3 4">
    <name type="scientific">Paenibacillus ehimensis</name>
    <dbReference type="NCBI Taxonomy" id="79264"/>
    <lineage>
        <taxon>Bacteria</taxon>
        <taxon>Bacillati</taxon>
        <taxon>Bacillota</taxon>
        <taxon>Bacilli</taxon>
        <taxon>Bacillales</taxon>
        <taxon>Paenibacillaceae</taxon>
        <taxon>Paenibacillus</taxon>
    </lineage>
</organism>
<dbReference type="Pfam" id="PF02517">
    <property type="entry name" value="Rce1-like"/>
    <property type="match status" value="1"/>
</dbReference>
<dbReference type="PANTHER" id="PTHR43592">
    <property type="entry name" value="CAAX AMINO TERMINAL PROTEASE"/>
    <property type="match status" value="1"/>
</dbReference>
<keyword evidence="3" id="KW-0378">Hydrolase</keyword>
<dbReference type="GO" id="GO:0008237">
    <property type="term" value="F:metallopeptidase activity"/>
    <property type="evidence" value="ECO:0007669"/>
    <property type="project" value="UniProtKB-KW"/>
</dbReference>
<keyword evidence="4" id="KW-1185">Reference proteome</keyword>
<sequence>MFTVLAFIVGVSEEMIFRGYLYSYMQEYWGVSAFISLVIVNVVFGLLHFHQGRSAMIDTATLGLAMSQLYIQSGSLLLPIIFHILYDLKIVIVTRKLGMHKTHQPV</sequence>
<evidence type="ECO:0000313" key="4">
    <source>
        <dbReference type="Proteomes" id="UP001168883"/>
    </source>
</evidence>
<feature type="transmembrane region" description="Helical" evidence="1">
    <location>
        <begin position="69"/>
        <end position="86"/>
    </location>
</feature>
<keyword evidence="3" id="KW-0482">Metalloprotease</keyword>
<feature type="transmembrane region" description="Helical" evidence="1">
    <location>
        <begin position="28"/>
        <end position="49"/>
    </location>
</feature>
<comment type="caution">
    <text evidence="3">The sequence shown here is derived from an EMBL/GenBank/DDBJ whole genome shotgun (WGS) entry which is preliminary data.</text>
</comment>
<accession>A0ABT8VI70</accession>
<dbReference type="EC" id="3.4.-.-" evidence="3"/>